<evidence type="ECO:0000313" key="4">
    <source>
        <dbReference type="Proteomes" id="UP000198598"/>
    </source>
</evidence>
<feature type="domain" description="Lantibiotic dehydratase N-terminal" evidence="1">
    <location>
        <begin position="49"/>
        <end position="694"/>
    </location>
</feature>
<dbReference type="EMBL" id="FOLQ01000015">
    <property type="protein sequence ID" value="SFE53996.1"/>
    <property type="molecule type" value="Genomic_DNA"/>
</dbReference>
<name>A0A1I2BD19_9BACT</name>
<dbReference type="AlphaFoldDB" id="A0A1I2BD19"/>
<proteinExistence type="predicted"/>
<evidence type="ECO:0000313" key="3">
    <source>
        <dbReference type="EMBL" id="SFE53996.1"/>
    </source>
</evidence>
<dbReference type="STRING" id="662367.SAMN05216167_11565"/>
<gene>
    <name evidence="3" type="ORF">SAMN05216167_11565</name>
</gene>
<accession>A0A1I2BD19</accession>
<dbReference type="NCBIfam" id="TIGR03891">
    <property type="entry name" value="thiopep_ocin"/>
    <property type="match status" value="1"/>
</dbReference>
<evidence type="ECO:0000259" key="2">
    <source>
        <dbReference type="Pfam" id="PF14028"/>
    </source>
</evidence>
<protein>
    <submittedName>
        <fullName evidence="3">Thiopeptide-type bacteriocin biosynthesis domain-containing protein</fullName>
    </submittedName>
</protein>
<dbReference type="Pfam" id="PF04738">
    <property type="entry name" value="Lant_dehydr_N"/>
    <property type="match status" value="1"/>
</dbReference>
<evidence type="ECO:0000259" key="1">
    <source>
        <dbReference type="Pfam" id="PF04738"/>
    </source>
</evidence>
<dbReference type="Pfam" id="PF14028">
    <property type="entry name" value="Lant_dehydr_C"/>
    <property type="match status" value="1"/>
</dbReference>
<dbReference type="OrthoDB" id="1273722at2"/>
<feature type="domain" description="Thiopeptide-type bacteriocin biosynthesis" evidence="2">
    <location>
        <begin position="766"/>
        <end position="1025"/>
    </location>
</feature>
<organism evidence="3 4">
    <name type="scientific">Spirosoma endophyticum</name>
    <dbReference type="NCBI Taxonomy" id="662367"/>
    <lineage>
        <taxon>Bacteria</taxon>
        <taxon>Pseudomonadati</taxon>
        <taxon>Bacteroidota</taxon>
        <taxon>Cytophagia</taxon>
        <taxon>Cytophagales</taxon>
        <taxon>Cytophagaceae</taxon>
        <taxon>Spirosoma</taxon>
    </lineage>
</organism>
<dbReference type="RefSeq" id="WP_093831900.1">
    <property type="nucleotide sequence ID" value="NZ_FOLQ01000015.1"/>
</dbReference>
<keyword evidence="4" id="KW-1185">Reference proteome</keyword>
<reference evidence="3 4" key="1">
    <citation type="submission" date="2016-10" db="EMBL/GenBank/DDBJ databases">
        <authorList>
            <person name="de Groot N.N."/>
        </authorList>
    </citation>
    <scope>NUCLEOTIDE SEQUENCE [LARGE SCALE GENOMIC DNA]</scope>
    <source>
        <strain evidence="3 4">DSM 26130</strain>
    </source>
</reference>
<sequence>MEFVFNHFNFFCLRVAQKPITYLRDSIDAFRTGSSELDTGTLLQHILHQPWLKEALYLASPGLYTSWLTAIETGKKPSQAVEQALWRYVFRAYSRSTPFGLFAGTAIGTISTLSELTFDSDPWKPDSRPDASVIIGIIHALESHPQSRSTLSYRINNSVYKAVQSFRYSETSFEGDDTKINLSSVVSSPQLESLLGQLSTTHFESYPQLLLLANSLHLTPEIIDALIDAQLLTSNLQLPVTGASMHNSLLKQLVSLSVLEPVRLWTSQLEQALQWLTPPLSIQRLISAQETLSQLSVETNQETTVPKSLIQTDLYFKPARLLLDQSTVLAIARQFNEVLPAIQATANSPFQTFQSQFKERYGHQTVALLEALDPEIGIGYNTDDLAKYPLLAELAHVKKNSVLPSTLSRDLDDFRQTLFKRHLLSNSHEIAITESDIKQLREKRMPKPLPACWFVHGELYRIKGDNIQAPTSGSPANWTFLVNPSVAPNPTALLGRFCLGDSALTDALQSLCAWEQAQFPNDILAEFVHLPTQSTSTGNLIVRPVLRPYEIPYLNPAAVDPQHTLLLSDLYVTVTAEDQVILTHKPTGKRVRPRHSTAHNSLRGDEVYQFISHLQHAESNAHFWSWGHFEQMPFMPRLVYKNLIVSPAQWTLDRAAVSDWQTATIDELRGLYKLPRYVQVIDGDNKLLLDLEFVPTQQILLDMFSKRKVLLYEWLGDYFDHWVQNGSDRYESEFIIPLRTENSFTEPLRLPPLSATSRNYFPGQEWFYIKLYCQELASDLLLSKAIKPFWQHIHSKGWSTQLFFIRYTDPGYHIRVRFLCDPTKVDLIFQQLPAFLKPFLDSRLIERYQIDTYQRELERYYPELMPDTESIFAADSQLVLQFLHQAEQPEELDRYALSMGSIDQLYADFGLSMEVRAYLSATLQKTFWQEQGSDKEIKGKLNDIYRSWETSLVETMQTQAPLLEMRSQAIHHQVVSVQNFFTSQPNPKALWDWLTQLNHMSLTRIFTGQNRQHEMVTYHFLARYYASKVARKKKAQPIE</sequence>
<dbReference type="Proteomes" id="UP000198598">
    <property type="component" value="Unassembled WGS sequence"/>
</dbReference>
<dbReference type="InterPro" id="IPR023809">
    <property type="entry name" value="Thiopep_bacteriocin_synth_dom"/>
</dbReference>
<dbReference type="InterPro" id="IPR006827">
    <property type="entry name" value="Lant_deHydtase_N"/>
</dbReference>